<evidence type="ECO:0000256" key="1">
    <source>
        <dbReference type="ARBA" id="ARBA00004173"/>
    </source>
</evidence>
<dbReference type="GO" id="GO:0032259">
    <property type="term" value="P:methylation"/>
    <property type="evidence" value="ECO:0007669"/>
    <property type="project" value="UniProtKB-KW"/>
</dbReference>
<evidence type="ECO:0000256" key="4">
    <source>
        <dbReference type="ARBA" id="ARBA00022679"/>
    </source>
</evidence>
<comment type="catalytic activity">
    <reaction evidence="6 7">
        <text>L-arginyl-[protein] + 2 S-adenosyl-L-methionine = N(omega),N(omega)'-dimethyl-L-arginyl-[protein] + 2 S-adenosyl-L-homocysteine + 2 H(+)</text>
        <dbReference type="Rhea" id="RHEA:48108"/>
        <dbReference type="Rhea" id="RHEA-COMP:10532"/>
        <dbReference type="Rhea" id="RHEA-COMP:11992"/>
        <dbReference type="ChEBI" id="CHEBI:15378"/>
        <dbReference type="ChEBI" id="CHEBI:29965"/>
        <dbReference type="ChEBI" id="CHEBI:57856"/>
        <dbReference type="ChEBI" id="CHEBI:59789"/>
        <dbReference type="ChEBI" id="CHEBI:88221"/>
        <dbReference type="EC" id="2.1.1.320"/>
    </reaction>
</comment>
<organism evidence="9 10">
    <name type="scientific">Botryobasidium botryosum (strain FD-172 SS1)</name>
    <dbReference type="NCBI Taxonomy" id="930990"/>
    <lineage>
        <taxon>Eukaryota</taxon>
        <taxon>Fungi</taxon>
        <taxon>Dikarya</taxon>
        <taxon>Basidiomycota</taxon>
        <taxon>Agaricomycotina</taxon>
        <taxon>Agaricomycetes</taxon>
        <taxon>Cantharellales</taxon>
        <taxon>Botryobasidiaceae</taxon>
        <taxon>Botryobasidium</taxon>
    </lineage>
</organism>
<proteinExistence type="inferred from homology"/>
<sequence>MASRVFSRTGLRRTIVVSIPGRHRCPLARYSTSVGRTKDTALPNASGETILEKIIVDSIKATGPIPVSKYMQMCLSHPTEGYYSKGDVFGARGDFVTSPEITQIFGELLGIWLLSRWIANGKPKRTRLVELGPGRGTLMDDILRALSHFREFKQSFAAVHLVETSQKLRDVQKDKLAERIASFGSPIDISWYDRIEDLPRDGSEYSMVVAHEFFDALPIHILKKTSEGFRELFVDLQRSPSLSPTLPSKPRLGLAVSPVPNVTSAALSSSSKRFDAVPVGHQLEVSPASWTIARAIGELVSAPGGGAGLIVDYGDARAFESSFRGFRKHQIVDVFDQPGCSDLTANVDFAYLKEALEPVARSHGPIPQRDFLINLGMGTRLEALLGAAKTEERRADIVSAAKRLVDPLGMGTQYKVMGITSRTVGSDSKEEAVFPFSEPALGTNRGRGEAEGKSA</sequence>
<dbReference type="STRING" id="930990.A0A067MJL6"/>
<evidence type="ECO:0000256" key="6">
    <source>
        <dbReference type="ARBA" id="ARBA00048612"/>
    </source>
</evidence>
<evidence type="ECO:0000313" key="9">
    <source>
        <dbReference type="EMBL" id="KDQ14900.1"/>
    </source>
</evidence>
<dbReference type="InterPro" id="IPR038375">
    <property type="entry name" value="NDUFAF7_sf"/>
</dbReference>
<dbReference type="Gene3D" id="3.40.50.12710">
    <property type="match status" value="1"/>
</dbReference>
<dbReference type="EMBL" id="KL198035">
    <property type="protein sequence ID" value="KDQ14900.1"/>
    <property type="molecule type" value="Genomic_DNA"/>
</dbReference>
<comment type="similarity">
    <text evidence="2 7">Belongs to the NDUFAF7 family.</text>
</comment>
<dbReference type="InterPro" id="IPR029063">
    <property type="entry name" value="SAM-dependent_MTases_sf"/>
</dbReference>
<dbReference type="EC" id="2.1.1.320" evidence="7"/>
<protein>
    <recommendedName>
        <fullName evidence="7">Protein arginine methyltransferase NDUFAF7</fullName>
        <ecNumber evidence="7">2.1.1.320</ecNumber>
    </recommendedName>
</protein>
<dbReference type="GO" id="GO:0035243">
    <property type="term" value="F:protein-arginine omega-N symmetric methyltransferase activity"/>
    <property type="evidence" value="ECO:0007669"/>
    <property type="project" value="UniProtKB-EC"/>
</dbReference>
<evidence type="ECO:0000256" key="2">
    <source>
        <dbReference type="ARBA" id="ARBA00005891"/>
    </source>
</evidence>
<dbReference type="PANTHER" id="PTHR12049">
    <property type="entry name" value="PROTEIN ARGININE METHYLTRANSFERASE NDUFAF7, MITOCHONDRIAL"/>
    <property type="match status" value="1"/>
</dbReference>
<dbReference type="GO" id="GO:0005739">
    <property type="term" value="C:mitochondrion"/>
    <property type="evidence" value="ECO:0007669"/>
    <property type="project" value="UniProtKB-SubCell"/>
</dbReference>
<evidence type="ECO:0000256" key="7">
    <source>
        <dbReference type="RuleBase" id="RU364114"/>
    </source>
</evidence>
<dbReference type="InterPro" id="IPR003788">
    <property type="entry name" value="NDUFAF7"/>
</dbReference>
<dbReference type="Pfam" id="PF02636">
    <property type="entry name" value="Methyltransf_28"/>
    <property type="match status" value="1"/>
</dbReference>
<evidence type="ECO:0000256" key="3">
    <source>
        <dbReference type="ARBA" id="ARBA00022603"/>
    </source>
</evidence>
<evidence type="ECO:0000256" key="5">
    <source>
        <dbReference type="ARBA" id="ARBA00023128"/>
    </source>
</evidence>
<keyword evidence="4 7" id="KW-0808">Transferase</keyword>
<accession>A0A067MJL6</accession>
<evidence type="ECO:0000313" key="10">
    <source>
        <dbReference type="Proteomes" id="UP000027195"/>
    </source>
</evidence>
<comment type="subcellular location">
    <subcellularLocation>
        <location evidence="1 7">Mitochondrion</location>
    </subcellularLocation>
</comment>
<dbReference type="OrthoDB" id="438553at2759"/>
<keyword evidence="3 7" id="KW-0489">Methyltransferase</keyword>
<evidence type="ECO:0000256" key="8">
    <source>
        <dbReference type="SAM" id="MobiDB-lite"/>
    </source>
</evidence>
<keyword evidence="10" id="KW-1185">Reference proteome</keyword>
<comment type="function">
    <text evidence="7">Arginine methyltransferase involved in the assembly or stability of mitochondrial NADH:ubiquinone oxidoreductase complex (complex I).</text>
</comment>
<dbReference type="PANTHER" id="PTHR12049:SF7">
    <property type="entry name" value="PROTEIN ARGININE METHYLTRANSFERASE NDUFAF7, MITOCHONDRIAL"/>
    <property type="match status" value="1"/>
</dbReference>
<dbReference type="HOGENOM" id="CLU_024840_3_1_1"/>
<reference evidence="10" key="1">
    <citation type="journal article" date="2014" name="Proc. Natl. Acad. Sci. U.S.A.">
        <title>Extensive sampling of basidiomycete genomes demonstrates inadequacy of the white-rot/brown-rot paradigm for wood decay fungi.</title>
        <authorList>
            <person name="Riley R."/>
            <person name="Salamov A.A."/>
            <person name="Brown D.W."/>
            <person name="Nagy L.G."/>
            <person name="Floudas D."/>
            <person name="Held B.W."/>
            <person name="Levasseur A."/>
            <person name="Lombard V."/>
            <person name="Morin E."/>
            <person name="Otillar R."/>
            <person name="Lindquist E.A."/>
            <person name="Sun H."/>
            <person name="LaButti K.M."/>
            <person name="Schmutz J."/>
            <person name="Jabbour D."/>
            <person name="Luo H."/>
            <person name="Baker S.E."/>
            <person name="Pisabarro A.G."/>
            <person name="Walton J.D."/>
            <person name="Blanchette R.A."/>
            <person name="Henrissat B."/>
            <person name="Martin F."/>
            <person name="Cullen D."/>
            <person name="Hibbett D.S."/>
            <person name="Grigoriev I.V."/>
        </authorList>
    </citation>
    <scope>NUCLEOTIDE SEQUENCE [LARGE SCALE GENOMIC DNA]</scope>
    <source>
        <strain evidence="10">FD-172 SS1</strain>
    </source>
</reference>
<dbReference type="SUPFAM" id="SSF53335">
    <property type="entry name" value="S-adenosyl-L-methionine-dependent methyltransferases"/>
    <property type="match status" value="1"/>
</dbReference>
<dbReference type="AlphaFoldDB" id="A0A067MJL6"/>
<name>A0A067MJL6_BOTB1</name>
<feature type="region of interest" description="Disordered" evidence="8">
    <location>
        <begin position="432"/>
        <end position="455"/>
    </location>
</feature>
<gene>
    <name evidence="9" type="ORF">BOTBODRAFT_32267</name>
</gene>
<keyword evidence="5 7" id="KW-0496">Mitochondrion</keyword>
<dbReference type="GO" id="GO:0032981">
    <property type="term" value="P:mitochondrial respiratory chain complex I assembly"/>
    <property type="evidence" value="ECO:0007669"/>
    <property type="project" value="TreeGrafter"/>
</dbReference>
<dbReference type="Proteomes" id="UP000027195">
    <property type="component" value="Unassembled WGS sequence"/>
</dbReference>
<dbReference type="InParanoid" id="A0A067MJL6"/>
<feature type="compositionally biased region" description="Basic and acidic residues" evidence="8">
    <location>
        <begin position="446"/>
        <end position="455"/>
    </location>
</feature>